<dbReference type="InterPro" id="IPR050659">
    <property type="entry name" value="Peptidase_M24B"/>
</dbReference>
<evidence type="ECO:0000259" key="2">
    <source>
        <dbReference type="Pfam" id="PF01321"/>
    </source>
</evidence>
<dbReference type="EMBL" id="SMAR01000007">
    <property type="protein sequence ID" value="TCT41104.1"/>
    <property type="molecule type" value="Genomic_DNA"/>
</dbReference>
<dbReference type="SUPFAM" id="SSF53092">
    <property type="entry name" value="Creatinase/prolidase N-terminal domain"/>
    <property type="match status" value="1"/>
</dbReference>
<evidence type="ECO:0000313" key="4">
    <source>
        <dbReference type="Proteomes" id="UP000295097"/>
    </source>
</evidence>
<dbReference type="InterPro" id="IPR029149">
    <property type="entry name" value="Creatin/AminoP/Spt16_N"/>
</dbReference>
<proteinExistence type="predicted"/>
<dbReference type="Gene3D" id="3.40.350.10">
    <property type="entry name" value="Creatinase/prolidase N-terminal domain"/>
    <property type="match status" value="1"/>
</dbReference>
<dbReference type="Gene3D" id="3.90.230.10">
    <property type="entry name" value="Creatinase/methionine aminopeptidase superfamily"/>
    <property type="match status" value="1"/>
</dbReference>
<dbReference type="RefSeq" id="WP_132309828.1">
    <property type="nucleotide sequence ID" value="NZ_SMAR01000007.1"/>
</dbReference>
<protein>
    <submittedName>
        <fullName evidence="3">Ectoine hydrolase</fullName>
    </submittedName>
</protein>
<dbReference type="AlphaFoldDB" id="A0A4R3NW02"/>
<dbReference type="GO" id="GO:0016787">
    <property type="term" value="F:hydrolase activity"/>
    <property type="evidence" value="ECO:0007669"/>
    <property type="project" value="UniProtKB-KW"/>
</dbReference>
<dbReference type="Pfam" id="PF01321">
    <property type="entry name" value="Creatinase_N"/>
    <property type="match status" value="1"/>
</dbReference>
<dbReference type="PANTHER" id="PTHR46112:SF2">
    <property type="entry name" value="XAA-PRO AMINOPEPTIDASE P-RELATED"/>
    <property type="match status" value="1"/>
</dbReference>
<dbReference type="InterPro" id="IPR000994">
    <property type="entry name" value="Pept_M24"/>
</dbReference>
<name>A0A4R3NW02_9HYPH</name>
<feature type="domain" description="Peptidase M24" evidence="1">
    <location>
        <begin position="168"/>
        <end position="375"/>
    </location>
</feature>
<dbReference type="SUPFAM" id="SSF55920">
    <property type="entry name" value="Creatinase/aminopeptidase"/>
    <property type="match status" value="1"/>
</dbReference>
<dbReference type="InterPro" id="IPR036005">
    <property type="entry name" value="Creatinase/aminopeptidase-like"/>
</dbReference>
<dbReference type="PANTHER" id="PTHR46112">
    <property type="entry name" value="AMINOPEPTIDASE"/>
    <property type="match status" value="1"/>
</dbReference>
<reference evidence="3 4" key="1">
    <citation type="submission" date="2019-03" db="EMBL/GenBank/DDBJ databases">
        <title>Freshwater and sediment microbial communities from various areas in North America, analyzing microbe dynamics in response to fracking.</title>
        <authorList>
            <person name="Lamendella R."/>
        </authorList>
    </citation>
    <scope>NUCLEOTIDE SEQUENCE [LARGE SCALE GENOMIC DNA]</scope>
    <source>
        <strain evidence="3 4">175.2</strain>
    </source>
</reference>
<organism evidence="3 4">
    <name type="scientific">Martelella mediterranea</name>
    <dbReference type="NCBI Taxonomy" id="293089"/>
    <lineage>
        <taxon>Bacteria</taxon>
        <taxon>Pseudomonadati</taxon>
        <taxon>Pseudomonadota</taxon>
        <taxon>Alphaproteobacteria</taxon>
        <taxon>Hyphomicrobiales</taxon>
        <taxon>Aurantimonadaceae</taxon>
        <taxon>Martelella</taxon>
    </lineage>
</organism>
<feature type="domain" description="Creatinase N-terminal" evidence="2">
    <location>
        <begin position="16"/>
        <end position="160"/>
    </location>
</feature>
<keyword evidence="3" id="KW-0378">Hydrolase</keyword>
<dbReference type="Proteomes" id="UP000295097">
    <property type="component" value="Unassembled WGS sequence"/>
</dbReference>
<dbReference type="InterPro" id="IPR000587">
    <property type="entry name" value="Creatinase_N"/>
</dbReference>
<dbReference type="OrthoDB" id="9761809at2"/>
<dbReference type="Pfam" id="PF00557">
    <property type="entry name" value="Peptidase_M24"/>
    <property type="match status" value="1"/>
</dbReference>
<gene>
    <name evidence="3" type="ORF">EDC90_100780</name>
</gene>
<evidence type="ECO:0000259" key="1">
    <source>
        <dbReference type="Pfam" id="PF00557"/>
    </source>
</evidence>
<comment type="caution">
    <text evidence="3">The sequence shown here is derived from an EMBL/GenBank/DDBJ whole genome shotgun (WGS) entry which is preliminary data.</text>
</comment>
<dbReference type="CDD" id="cd01066">
    <property type="entry name" value="APP_MetAP"/>
    <property type="match status" value="1"/>
</dbReference>
<keyword evidence="4" id="KW-1185">Reference proteome</keyword>
<evidence type="ECO:0000313" key="3">
    <source>
        <dbReference type="EMBL" id="TCT41104.1"/>
    </source>
</evidence>
<accession>A0A4R3NW02</accession>
<sequence>MAAQQMPFEKKEYQRRLALTRQAMGKQGLDVLFVTTPAGMNWLTGYDGWSFYVDQGLIVPLDGEAYWWGRLMDANGARRTTTLSDDYILHYEDFFIQANECHPMDDLAEKLKMLGFERARIGVEMRAYYYSAAGHIALQSGLPSAQLVDASGLLDWQRVIKSAAEIAFMRKAARISDKVMTHALALAEPGMRKNHLVGEVMKAAIDGVGEDWGDYPAIMPLLPSGADASAPHLTWSGDTFKTGEATFIEQAGCYRRYHAPLSRTIFLGRPPQFMRDAAEAQMEGLNAGIEAAKAGSRASDIAKALEAALKKVGITRPNRAGYATGLAYPPDWGEHTVSIRFSDDTVLQPGMTIHFMPGIWMDDWGLEMTETILIKDSGPAEALCTVPRKLYVKD</sequence>